<keyword evidence="2" id="KW-1133">Transmembrane helix</keyword>
<dbReference type="PANTHER" id="PTHR30576:SF0">
    <property type="entry name" value="UNDECAPRENYL-PHOSPHATE N-ACETYLGALACTOSAMINYL 1-PHOSPHATE TRANSFERASE-RELATED"/>
    <property type="match status" value="1"/>
</dbReference>
<protein>
    <submittedName>
        <fullName evidence="4">Sugar transferase</fullName>
    </submittedName>
</protein>
<feature type="domain" description="Bacterial sugar transferase" evidence="3">
    <location>
        <begin position="7"/>
        <end position="177"/>
    </location>
</feature>
<dbReference type="GO" id="GO:0016780">
    <property type="term" value="F:phosphotransferase activity, for other substituted phosphate groups"/>
    <property type="evidence" value="ECO:0007669"/>
    <property type="project" value="TreeGrafter"/>
</dbReference>
<dbReference type="Pfam" id="PF02397">
    <property type="entry name" value="Bac_transf"/>
    <property type="match status" value="1"/>
</dbReference>
<dbReference type="PANTHER" id="PTHR30576">
    <property type="entry name" value="COLANIC BIOSYNTHESIS UDP-GLUCOSE LIPID CARRIER TRANSFERASE"/>
    <property type="match status" value="1"/>
</dbReference>
<dbReference type="InterPro" id="IPR003362">
    <property type="entry name" value="Bact_transf"/>
</dbReference>
<dbReference type="RefSeq" id="WP_151692297.1">
    <property type="nucleotide sequence ID" value="NZ_BMGX01000002.1"/>
</dbReference>
<dbReference type="AlphaFoldDB" id="A0A6L3ZIA8"/>
<feature type="transmembrane region" description="Helical" evidence="2">
    <location>
        <begin position="12"/>
        <end position="37"/>
    </location>
</feature>
<gene>
    <name evidence="4" type="ORF">F8C82_04215</name>
</gene>
<evidence type="ECO:0000313" key="5">
    <source>
        <dbReference type="Proteomes" id="UP000484164"/>
    </source>
</evidence>
<reference evidence="4 5" key="1">
    <citation type="submission" date="2019-10" db="EMBL/GenBank/DDBJ databases">
        <title>Genome sequence of Phaeocystidibacter marisrubri JCM30614 (type strain).</title>
        <authorList>
            <person name="Bowman J.P."/>
        </authorList>
    </citation>
    <scope>NUCLEOTIDE SEQUENCE [LARGE SCALE GENOMIC DNA]</scope>
    <source>
        <strain evidence="4 5">JCM 30614</strain>
    </source>
</reference>
<keyword evidence="2" id="KW-0812">Transmembrane</keyword>
<keyword evidence="2" id="KW-0472">Membrane</keyword>
<dbReference type="OrthoDB" id="9808602at2"/>
<evidence type="ECO:0000256" key="2">
    <source>
        <dbReference type="SAM" id="Phobius"/>
    </source>
</evidence>
<sequence>MYRKTVKPVLDRLLGITCFVLAIPFLCITAVLVYLFISHKVVFVQERIGYRERPFKLYKFRSMRSDGYYAAENESIPRVGRFIRKFGLDELPQLLNVIKGEMSFVGPRPLLPEYLALYTLEERKRHHVVPGITGLAQVSGRNEIEWKKRFTFDLQYVQQISFGLDLRILVKTALVLMKGSDSMPPQKFQGHSEE</sequence>
<dbReference type="Proteomes" id="UP000484164">
    <property type="component" value="Unassembled WGS sequence"/>
</dbReference>
<keyword evidence="4" id="KW-0808">Transferase</keyword>
<evidence type="ECO:0000313" key="4">
    <source>
        <dbReference type="EMBL" id="KAB2817614.1"/>
    </source>
</evidence>
<keyword evidence="5" id="KW-1185">Reference proteome</keyword>
<comment type="caution">
    <text evidence="4">The sequence shown here is derived from an EMBL/GenBank/DDBJ whole genome shotgun (WGS) entry which is preliminary data.</text>
</comment>
<organism evidence="4 5">
    <name type="scientific">Phaeocystidibacter marisrubri</name>
    <dbReference type="NCBI Taxonomy" id="1577780"/>
    <lineage>
        <taxon>Bacteria</taxon>
        <taxon>Pseudomonadati</taxon>
        <taxon>Bacteroidota</taxon>
        <taxon>Flavobacteriia</taxon>
        <taxon>Flavobacteriales</taxon>
        <taxon>Phaeocystidibacteraceae</taxon>
        <taxon>Phaeocystidibacter</taxon>
    </lineage>
</organism>
<name>A0A6L3ZIA8_9FLAO</name>
<proteinExistence type="inferred from homology"/>
<comment type="similarity">
    <text evidence="1">Belongs to the bacterial sugar transferase family.</text>
</comment>
<evidence type="ECO:0000256" key="1">
    <source>
        <dbReference type="ARBA" id="ARBA00006464"/>
    </source>
</evidence>
<evidence type="ECO:0000259" key="3">
    <source>
        <dbReference type="Pfam" id="PF02397"/>
    </source>
</evidence>
<dbReference type="EMBL" id="WBVQ01000001">
    <property type="protein sequence ID" value="KAB2817614.1"/>
    <property type="molecule type" value="Genomic_DNA"/>
</dbReference>
<accession>A0A6L3ZIA8</accession>